<dbReference type="PANTHER" id="PTHR43540">
    <property type="entry name" value="PEROXYUREIDOACRYLATE/UREIDOACRYLATE AMIDOHYDROLASE-RELATED"/>
    <property type="match status" value="1"/>
</dbReference>
<sequence>MNHSSPRVAMLIIDMINDFSFEEGQDLIESASNLPEKVSILKKQLKSYNVPIIYVNDNYGRWQSDFKDLFNHCMQQQQNVREFNELIKPEEDDYFVLKPQFSGFYATPLDILLRQLDVQTLILCGVAGNMCVHFTANDAYMRGYQLFIPSDLSASLTKEENEQAISIMKTVLGATTTSSENLSIDSLLEDAEEYYDRTI</sequence>
<evidence type="ECO:0000313" key="5">
    <source>
        <dbReference type="Proteomes" id="UP000741863"/>
    </source>
</evidence>
<name>A0ABS2PA56_9BACL</name>
<dbReference type="PANTHER" id="PTHR43540:SF6">
    <property type="entry name" value="ISOCHORISMATASE-LIKE DOMAIN-CONTAINING PROTEIN"/>
    <property type="match status" value="1"/>
</dbReference>
<evidence type="ECO:0000259" key="3">
    <source>
        <dbReference type="Pfam" id="PF00857"/>
    </source>
</evidence>
<dbReference type="CDD" id="cd00431">
    <property type="entry name" value="cysteine_hydrolases"/>
    <property type="match status" value="1"/>
</dbReference>
<organism evidence="4 5">
    <name type="scientific">Geomicrobium sediminis</name>
    <dbReference type="NCBI Taxonomy" id="1347788"/>
    <lineage>
        <taxon>Bacteria</taxon>
        <taxon>Bacillati</taxon>
        <taxon>Bacillota</taxon>
        <taxon>Bacilli</taxon>
        <taxon>Bacillales</taxon>
        <taxon>Geomicrobium</taxon>
    </lineage>
</organism>
<dbReference type="RefSeq" id="WP_204695970.1">
    <property type="nucleotide sequence ID" value="NZ_JAFBEC010000002.1"/>
</dbReference>
<proteinExistence type="inferred from homology"/>
<feature type="domain" description="Isochorismatase-like" evidence="3">
    <location>
        <begin position="9"/>
        <end position="178"/>
    </location>
</feature>
<comment type="similarity">
    <text evidence="1">Belongs to the isochorismatase family.</text>
</comment>
<dbReference type="EMBL" id="JAFBEC010000002">
    <property type="protein sequence ID" value="MBM7631960.1"/>
    <property type="molecule type" value="Genomic_DNA"/>
</dbReference>
<comment type="caution">
    <text evidence="4">The sequence shown here is derived from an EMBL/GenBank/DDBJ whole genome shotgun (WGS) entry which is preliminary data.</text>
</comment>
<dbReference type="SUPFAM" id="SSF52499">
    <property type="entry name" value="Isochorismatase-like hydrolases"/>
    <property type="match status" value="1"/>
</dbReference>
<dbReference type="InterPro" id="IPR050272">
    <property type="entry name" value="Isochorismatase-like_hydrls"/>
</dbReference>
<protein>
    <submittedName>
        <fullName evidence="4">Nicotinamidase-related amidase</fullName>
    </submittedName>
</protein>
<dbReference type="Proteomes" id="UP000741863">
    <property type="component" value="Unassembled WGS sequence"/>
</dbReference>
<dbReference type="InterPro" id="IPR000868">
    <property type="entry name" value="Isochorismatase-like_dom"/>
</dbReference>
<dbReference type="Pfam" id="PF00857">
    <property type="entry name" value="Isochorismatase"/>
    <property type="match status" value="1"/>
</dbReference>
<accession>A0ABS2PA56</accession>
<evidence type="ECO:0000313" key="4">
    <source>
        <dbReference type="EMBL" id="MBM7631960.1"/>
    </source>
</evidence>
<evidence type="ECO:0000256" key="1">
    <source>
        <dbReference type="ARBA" id="ARBA00006336"/>
    </source>
</evidence>
<gene>
    <name evidence="4" type="ORF">JOD17_001052</name>
</gene>
<keyword evidence="2" id="KW-0378">Hydrolase</keyword>
<evidence type="ECO:0000256" key="2">
    <source>
        <dbReference type="ARBA" id="ARBA00022801"/>
    </source>
</evidence>
<keyword evidence="5" id="KW-1185">Reference proteome</keyword>
<dbReference type="Gene3D" id="3.40.50.850">
    <property type="entry name" value="Isochorismatase-like"/>
    <property type="match status" value="1"/>
</dbReference>
<dbReference type="InterPro" id="IPR036380">
    <property type="entry name" value="Isochorismatase-like_sf"/>
</dbReference>
<reference evidence="4 5" key="1">
    <citation type="submission" date="2021-01" db="EMBL/GenBank/DDBJ databases">
        <title>Genomic Encyclopedia of Type Strains, Phase IV (KMG-IV): sequencing the most valuable type-strain genomes for metagenomic binning, comparative biology and taxonomic classification.</title>
        <authorList>
            <person name="Goeker M."/>
        </authorList>
    </citation>
    <scope>NUCLEOTIDE SEQUENCE [LARGE SCALE GENOMIC DNA]</scope>
    <source>
        <strain evidence="4 5">DSM 25540</strain>
    </source>
</reference>